<dbReference type="AlphaFoldDB" id="A0A371I802"/>
<evidence type="ECO:0000313" key="1">
    <source>
        <dbReference type="EMBL" id="RDY11181.1"/>
    </source>
</evidence>
<feature type="non-terminal residue" evidence="1">
    <location>
        <position position="1"/>
    </location>
</feature>
<comment type="caution">
    <text evidence="1">The sequence shown here is derived from an EMBL/GenBank/DDBJ whole genome shotgun (WGS) entry which is preliminary data.</text>
</comment>
<name>A0A371I802_MUCPR</name>
<organism evidence="1 2">
    <name type="scientific">Mucuna pruriens</name>
    <name type="common">Velvet bean</name>
    <name type="synonym">Dolichos pruriens</name>
    <dbReference type="NCBI Taxonomy" id="157652"/>
    <lineage>
        <taxon>Eukaryota</taxon>
        <taxon>Viridiplantae</taxon>
        <taxon>Streptophyta</taxon>
        <taxon>Embryophyta</taxon>
        <taxon>Tracheophyta</taxon>
        <taxon>Spermatophyta</taxon>
        <taxon>Magnoliopsida</taxon>
        <taxon>eudicotyledons</taxon>
        <taxon>Gunneridae</taxon>
        <taxon>Pentapetalae</taxon>
        <taxon>rosids</taxon>
        <taxon>fabids</taxon>
        <taxon>Fabales</taxon>
        <taxon>Fabaceae</taxon>
        <taxon>Papilionoideae</taxon>
        <taxon>50 kb inversion clade</taxon>
        <taxon>NPAAA clade</taxon>
        <taxon>indigoferoid/millettioid clade</taxon>
        <taxon>Phaseoleae</taxon>
        <taxon>Mucuna</taxon>
    </lineage>
</organism>
<keyword evidence="2" id="KW-1185">Reference proteome</keyword>
<evidence type="ECO:0000313" key="2">
    <source>
        <dbReference type="Proteomes" id="UP000257109"/>
    </source>
</evidence>
<reference evidence="1" key="1">
    <citation type="submission" date="2018-05" db="EMBL/GenBank/DDBJ databases">
        <title>Draft genome of Mucuna pruriens seed.</title>
        <authorList>
            <person name="Nnadi N.E."/>
            <person name="Vos R."/>
            <person name="Hasami M.H."/>
            <person name="Devisetty U.K."/>
            <person name="Aguiy J.C."/>
        </authorList>
    </citation>
    <scope>NUCLEOTIDE SEQUENCE [LARGE SCALE GENOMIC DNA]</scope>
    <source>
        <strain evidence="1">JCA_2017</strain>
    </source>
</reference>
<protein>
    <recommendedName>
        <fullName evidence="3">Copia protein</fullName>
    </recommendedName>
</protein>
<evidence type="ECO:0008006" key="3">
    <source>
        <dbReference type="Google" id="ProtNLM"/>
    </source>
</evidence>
<dbReference type="EMBL" id="QJKJ01000694">
    <property type="protein sequence ID" value="RDY11181.1"/>
    <property type="molecule type" value="Genomic_DNA"/>
</dbReference>
<proteinExistence type="predicted"/>
<dbReference type="Proteomes" id="UP000257109">
    <property type="component" value="Unassembled WGS sequence"/>
</dbReference>
<gene>
    <name evidence="1" type="ORF">CR513_04193</name>
</gene>
<dbReference type="OrthoDB" id="414945at2759"/>
<accession>A0A371I802</accession>
<sequence>MKELGKLKYFLRIKIAYSKQVQHDKTKHIKTNRDFIKEKLNNGLVVTTHVPIGLQVANVFTKGLPTTRFQELNGKLRMIDIHLPTKGKFFYMDPLFYFHMECIFLKMKEIPSSLEHYSSEVISRATNLQTSKLENLCGYGKYFLYRTLPSFLLDDIYSLDSEFFFGRTK</sequence>